<dbReference type="PANTHER" id="PTHR30486">
    <property type="entry name" value="TWITCHING MOTILITY PROTEIN PILT"/>
    <property type="match status" value="1"/>
</dbReference>
<dbReference type="PANTHER" id="PTHR30486:SF6">
    <property type="entry name" value="TYPE IV PILUS RETRACTATION ATPASE PILT"/>
    <property type="match status" value="1"/>
</dbReference>
<proteinExistence type="inferred from homology"/>
<dbReference type="AlphaFoldDB" id="A0AB73C2E5"/>
<dbReference type="InterPro" id="IPR050921">
    <property type="entry name" value="T4SS_GSP_E_ATPase"/>
</dbReference>
<dbReference type="CDD" id="cd01130">
    <property type="entry name" value="VirB11-like_ATPase"/>
    <property type="match status" value="1"/>
</dbReference>
<organism evidence="3 4">
    <name type="scientific">Fusobacterium necrophorum DJ-2</name>
    <dbReference type="NCBI Taxonomy" id="1441737"/>
    <lineage>
        <taxon>Bacteria</taxon>
        <taxon>Fusobacteriati</taxon>
        <taxon>Fusobacteriota</taxon>
        <taxon>Fusobacteriia</taxon>
        <taxon>Fusobacteriales</taxon>
        <taxon>Fusobacteriaceae</taxon>
        <taxon>Fusobacterium</taxon>
    </lineage>
</organism>
<dbReference type="Pfam" id="PF00437">
    <property type="entry name" value="T2SSE"/>
    <property type="match status" value="1"/>
</dbReference>
<dbReference type="Proteomes" id="UP000027058">
    <property type="component" value="Unassembled WGS sequence"/>
</dbReference>
<gene>
    <name evidence="3" type="ORF">FUSO8_07625</name>
</gene>
<sequence length="323" mass="36493">MNILNSEIEKNNLINARKKQLLDELLGEDLKKYLWEDDNITEIQVNADNRIWIDTFIEGNIWTGKFFDPEKSKQLINYIASDIGLELGVGQRIVTGRIPFTLERFEGILPPVSKPNALFVIRKKPVKIFSLDDYVSVGSMSEMQKEILAKAISEYKNILVVGPTASGKTTFCNALIKEMEQYNDRLIFLEETPELLSENLNSIFLETAEGIELLRLFKSTMRLSPVRIIVGEVRGSEAIELLTAWNSGHSGGVSTIHSDSAIGGLRQLERYIKRQSLDSQSETIAITIHYIVVIAKISGKRKVKEIVKIKGYQNGDYILETVE</sequence>
<feature type="domain" description="Bacterial type II secretion system protein E" evidence="2">
    <location>
        <begin position="118"/>
        <end position="272"/>
    </location>
</feature>
<dbReference type="EMBL" id="JAAH01000090">
    <property type="protein sequence ID" value="KDE71745.1"/>
    <property type="molecule type" value="Genomic_DNA"/>
</dbReference>
<reference evidence="3 4" key="1">
    <citation type="submission" date="2014-01" db="EMBL/GenBank/DDBJ databases">
        <title>Comparative genomics of Fusobacterium necrophorum wild isolates.</title>
        <authorList>
            <person name="Kittichotirat W."/>
            <person name="Bumgarner R.E."/>
            <person name="Lawrence P."/>
        </authorList>
    </citation>
    <scope>NUCLEOTIDE SEQUENCE [LARGE SCALE GENOMIC DNA]</scope>
    <source>
        <strain evidence="3 4">DJ-2</strain>
    </source>
</reference>
<dbReference type="GO" id="GO:0016887">
    <property type="term" value="F:ATP hydrolysis activity"/>
    <property type="evidence" value="ECO:0007669"/>
    <property type="project" value="InterPro"/>
</dbReference>
<comment type="caution">
    <text evidence="3">The sequence shown here is derived from an EMBL/GenBank/DDBJ whole genome shotgun (WGS) entry which is preliminary data.</text>
</comment>
<dbReference type="Gene3D" id="3.30.450.380">
    <property type="match status" value="1"/>
</dbReference>
<evidence type="ECO:0000313" key="4">
    <source>
        <dbReference type="Proteomes" id="UP000027058"/>
    </source>
</evidence>
<accession>A0AB73C2E5</accession>
<dbReference type="InterPro" id="IPR027417">
    <property type="entry name" value="P-loop_NTPase"/>
</dbReference>
<evidence type="ECO:0000313" key="3">
    <source>
        <dbReference type="EMBL" id="KDE71745.1"/>
    </source>
</evidence>
<name>A0AB73C2E5_9FUSO</name>
<protein>
    <recommendedName>
        <fullName evidence="2">Bacterial type II secretion system protein E domain-containing protein</fullName>
    </recommendedName>
</protein>
<dbReference type="Gene3D" id="3.40.50.300">
    <property type="entry name" value="P-loop containing nucleotide triphosphate hydrolases"/>
    <property type="match status" value="1"/>
</dbReference>
<dbReference type="InterPro" id="IPR001482">
    <property type="entry name" value="T2SS/T4SS_dom"/>
</dbReference>
<dbReference type="RefSeq" id="WP_080699525.1">
    <property type="nucleotide sequence ID" value="NZ_JAAH01000090.1"/>
</dbReference>
<comment type="similarity">
    <text evidence="1">Belongs to the GSP E family.</text>
</comment>
<evidence type="ECO:0000256" key="1">
    <source>
        <dbReference type="ARBA" id="ARBA00006611"/>
    </source>
</evidence>
<dbReference type="SUPFAM" id="SSF52540">
    <property type="entry name" value="P-loop containing nucleoside triphosphate hydrolases"/>
    <property type="match status" value="1"/>
</dbReference>
<evidence type="ECO:0000259" key="2">
    <source>
        <dbReference type="Pfam" id="PF00437"/>
    </source>
</evidence>